<evidence type="ECO:0000313" key="14">
    <source>
        <dbReference type="Proteomes" id="UP000278006"/>
    </source>
</evidence>
<dbReference type="Pfam" id="PF03840">
    <property type="entry name" value="SecG"/>
    <property type="match status" value="1"/>
</dbReference>
<keyword evidence="7 11" id="KW-0653">Protein transport</keyword>
<keyword evidence="4 11" id="KW-0813">Transport</keyword>
<evidence type="ECO:0000256" key="7">
    <source>
        <dbReference type="ARBA" id="ARBA00022927"/>
    </source>
</evidence>
<keyword evidence="5 11" id="KW-1003">Cell membrane</keyword>
<dbReference type="GO" id="GO:0009306">
    <property type="term" value="P:protein secretion"/>
    <property type="evidence" value="ECO:0007669"/>
    <property type="project" value="UniProtKB-UniRule"/>
</dbReference>
<dbReference type="PANTHER" id="PTHR34182">
    <property type="entry name" value="PROTEIN-EXPORT MEMBRANE PROTEIN SECG"/>
    <property type="match status" value="1"/>
</dbReference>
<dbReference type="OrthoDB" id="8566211at2"/>
<dbReference type="EMBL" id="RDQO01000001">
    <property type="protein sequence ID" value="RMX08926.1"/>
    <property type="molecule type" value="Genomic_DNA"/>
</dbReference>
<feature type="compositionally biased region" description="Low complexity" evidence="12">
    <location>
        <begin position="130"/>
        <end position="161"/>
    </location>
</feature>
<protein>
    <recommendedName>
        <fullName evidence="3 11">Protein-export membrane protein SecG</fullName>
    </recommendedName>
</protein>
<reference evidence="13 14" key="1">
    <citation type="submission" date="2018-10" db="EMBL/GenBank/DDBJ databases">
        <title>Draft genome of Cortibacter populi DSM10536.</title>
        <authorList>
            <person name="Bernier A.-M."/>
            <person name="Bernard K."/>
        </authorList>
    </citation>
    <scope>NUCLEOTIDE SEQUENCE [LARGE SCALE GENOMIC DNA]</scope>
    <source>
        <strain evidence="13 14">DSM 105136</strain>
    </source>
</reference>
<feature type="region of interest" description="Disordered" evidence="12">
    <location>
        <begin position="98"/>
        <end position="174"/>
    </location>
</feature>
<dbReference type="InterPro" id="IPR004692">
    <property type="entry name" value="SecG"/>
</dbReference>
<evidence type="ECO:0000256" key="1">
    <source>
        <dbReference type="ARBA" id="ARBA00004651"/>
    </source>
</evidence>
<evidence type="ECO:0000313" key="13">
    <source>
        <dbReference type="EMBL" id="RMX08926.1"/>
    </source>
</evidence>
<sequence>MTVVLTIQILAALTMAGLILVQHGKGADMGAAFGTGSAGSLFGASGSANFLSRMTAVSATVFFAATLALAFMAGKGLQQPSGGGSSVLENAPIVAPIESGPASAIPGADAPAPVAPAPAATGNERVDAIPGAETGAPASGSAPAPAPAEEGNAAPADAEPTQPAPAAPGTTSQP</sequence>
<name>A0A3M6R0Y0_9BURK</name>
<accession>A0A3M6R0Y0</accession>
<feature type="compositionally biased region" description="Low complexity" evidence="12">
    <location>
        <begin position="104"/>
        <end position="120"/>
    </location>
</feature>
<keyword evidence="10 11" id="KW-0472">Membrane</keyword>
<comment type="caution">
    <text evidence="13">The sequence shown here is derived from an EMBL/GenBank/DDBJ whole genome shotgun (WGS) entry which is preliminary data.</text>
</comment>
<proteinExistence type="inferred from homology"/>
<keyword evidence="14" id="KW-1185">Reference proteome</keyword>
<dbReference type="GO" id="GO:0015450">
    <property type="term" value="F:protein-transporting ATPase activity"/>
    <property type="evidence" value="ECO:0007669"/>
    <property type="project" value="UniProtKB-UniRule"/>
</dbReference>
<keyword evidence="6 11" id="KW-0812">Transmembrane</keyword>
<evidence type="ECO:0000256" key="5">
    <source>
        <dbReference type="ARBA" id="ARBA00022475"/>
    </source>
</evidence>
<evidence type="ECO:0000256" key="10">
    <source>
        <dbReference type="ARBA" id="ARBA00023136"/>
    </source>
</evidence>
<comment type="caution">
    <text evidence="11">Lacks conserved residue(s) required for the propagation of feature annotation.</text>
</comment>
<dbReference type="GO" id="GO:0005886">
    <property type="term" value="C:plasma membrane"/>
    <property type="evidence" value="ECO:0007669"/>
    <property type="project" value="UniProtKB-SubCell"/>
</dbReference>
<comment type="function">
    <text evidence="11">Involved in protein export. Participates in an early event of protein translocation.</text>
</comment>
<comment type="similarity">
    <text evidence="2 11">Belongs to the SecG family.</text>
</comment>
<dbReference type="PRINTS" id="PR01651">
    <property type="entry name" value="SECGEXPORT"/>
</dbReference>
<evidence type="ECO:0000256" key="4">
    <source>
        <dbReference type="ARBA" id="ARBA00022448"/>
    </source>
</evidence>
<evidence type="ECO:0000256" key="3">
    <source>
        <dbReference type="ARBA" id="ARBA00017876"/>
    </source>
</evidence>
<evidence type="ECO:0000256" key="2">
    <source>
        <dbReference type="ARBA" id="ARBA00008445"/>
    </source>
</evidence>
<evidence type="ECO:0000256" key="8">
    <source>
        <dbReference type="ARBA" id="ARBA00022989"/>
    </source>
</evidence>
<dbReference type="GO" id="GO:0065002">
    <property type="term" value="P:intracellular protein transmembrane transport"/>
    <property type="evidence" value="ECO:0007669"/>
    <property type="project" value="TreeGrafter"/>
</dbReference>
<dbReference type="Proteomes" id="UP000278006">
    <property type="component" value="Unassembled WGS sequence"/>
</dbReference>
<keyword evidence="9 11" id="KW-0811">Translocation</keyword>
<feature type="transmembrane region" description="Helical" evidence="11">
    <location>
        <begin position="50"/>
        <end position="71"/>
    </location>
</feature>
<organism evidence="13 14">
    <name type="scientific">Corticibacter populi</name>
    <dbReference type="NCBI Taxonomy" id="1550736"/>
    <lineage>
        <taxon>Bacteria</taxon>
        <taxon>Pseudomonadati</taxon>
        <taxon>Pseudomonadota</taxon>
        <taxon>Betaproteobacteria</taxon>
        <taxon>Burkholderiales</taxon>
        <taxon>Comamonadaceae</taxon>
        <taxon>Corticibacter</taxon>
    </lineage>
</organism>
<keyword evidence="8 11" id="KW-1133">Transmembrane helix</keyword>
<dbReference type="GO" id="GO:0043952">
    <property type="term" value="P:protein transport by the Sec complex"/>
    <property type="evidence" value="ECO:0007669"/>
    <property type="project" value="TreeGrafter"/>
</dbReference>
<evidence type="ECO:0000256" key="9">
    <source>
        <dbReference type="ARBA" id="ARBA00023010"/>
    </source>
</evidence>
<dbReference type="PANTHER" id="PTHR34182:SF1">
    <property type="entry name" value="PROTEIN-EXPORT MEMBRANE PROTEIN SECG"/>
    <property type="match status" value="1"/>
</dbReference>
<dbReference type="AlphaFoldDB" id="A0A3M6R0Y0"/>
<evidence type="ECO:0000256" key="6">
    <source>
        <dbReference type="ARBA" id="ARBA00022692"/>
    </source>
</evidence>
<dbReference type="NCBIfam" id="TIGR00810">
    <property type="entry name" value="secG"/>
    <property type="match status" value="1"/>
</dbReference>
<evidence type="ECO:0000256" key="11">
    <source>
        <dbReference type="RuleBase" id="RU365087"/>
    </source>
</evidence>
<gene>
    <name evidence="13" type="primary">secG</name>
    <name evidence="13" type="ORF">D8I35_06215</name>
</gene>
<comment type="subcellular location">
    <subcellularLocation>
        <location evidence="1 11">Cell membrane</location>
        <topology evidence="1 11">Multi-pass membrane protein</topology>
    </subcellularLocation>
</comment>
<evidence type="ECO:0000256" key="12">
    <source>
        <dbReference type="SAM" id="MobiDB-lite"/>
    </source>
</evidence>